<dbReference type="InterPro" id="IPR036010">
    <property type="entry name" value="2Fe-2S_ferredoxin-like_sf"/>
</dbReference>
<dbReference type="InterPro" id="IPR050123">
    <property type="entry name" value="Prok_molybdopt-oxidoreductase"/>
</dbReference>
<dbReference type="EMBL" id="DTHB01000027">
    <property type="protein sequence ID" value="HGB14241.1"/>
    <property type="molecule type" value="Genomic_DNA"/>
</dbReference>
<name>A0A7C3SIA3_9BACT</name>
<comment type="function">
    <text evidence="2">NDH-1 shuttles electrons from NADH, via FMN and iron-sulfur (Fe-S) centers, to quinones in the respiratory chain. The immediate electron acceptor for the enzyme in this species is believed to be ubiquinone. Couples the redox reaction to proton translocation (for every two electrons transferred, four hydrogen ions are translocated across the cytoplasmic membrane), and thus conserves the redox energy in a proton gradient.</text>
</comment>
<comment type="cofactor">
    <cofactor evidence="1">
        <name>[4Fe-4S] cluster</name>
        <dbReference type="ChEBI" id="CHEBI:49883"/>
    </cofactor>
</comment>
<dbReference type="PIRSF" id="PIRSF036643">
    <property type="entry name" value="FDH_alpha"/>
    <property type="match status" value="1"/>
</dbReference>
<evidence type="ECO:0000256" key="15">
    <source>
        <dbReference type="ARBA" id="ARBA00023136"/>
    </source>
</evidence>
<dbReference type="InterPro" id="IPR001041">
    <property type="entry name" value="2Fe-2S_ferredoxin-type"/>
</dbReference>
<dbReference type="GO" id="GO:0016020">
    <property type="term" value="C:membrane"/>
    <property type="evidence" value="ECO:0007669"/>
    <property type="project" value="UniProtKB-SubCell"/>
</dbReference>
<dbReference type="PROSITE" id="PS51669">
    <property type="entry name" value="4FE4S_MOW_BIS_MGD"/>
    <property type="match status" value="1"/>
</dbReference>
<comment type="similarity">
    <text evidence="4">Belongs to the complex I 75 kDa subunit family.</text>
</comment>
<dbReference type="PANTHER" id="PTHR43105">
    <property type="entry name" value="RESPIRATORY NITRATE REDUCTASE"/>
    <property type="match status" value="1"/>
</dbReference>
<organism evidence="21">
    <name type="scientific">Desulfobacca acetoxidans</name>
    <dbReference type="NCBI Taxonomy" id="60893"/>
    <lineage>
        <taxon>Bacteria</taxon>
        <taxon>Pseudomonadati</taxon>
        <taxon>Thermodesulfobacteriota</taxon>
        <taxon>Desulfobaccia</taxon>
        <taxon>Desulfobaccales</taxon>
        <taxon>Desulfobaccaceae</taxon>
        <taxon>Desulfobacca</taxon>
    </lineage>
</organism>
<protein>
    <submittedName>
        <fullName evidence="21">2Fe-2S iron-sulfur cluster binding domain-containing protein</fullName>
    </submittedName>
</protein>
<keyword evidence="10" id="KW-1278">Translocase</keyword>
<evidence type="ECO:0000256" key="4">
    <source>
        <dbReference type="ARBA" id="ARBA00005404"/>
    </source>
</evidence>
<evidence type="ECO:0000256" key="11">
    <source>
        <dbReference type="ARBA" id="ARBA00023004"/>
    </source>
</evidence>
<comment type="subcellular location">
    <subcellularLocation>
        <location evidence="3">Membrane</location>
    </subcellularLocation>
</comment>
<dbReference type="SUPFAM" id="SSF50692">
    <property type="entry name" value="ADC-like"/>
    <property type="match status" value="1"/>
</dbReference>
<keyword evidence="7" id="KW-0874">Quinone</keyword>
<dbReference type="Pfam" id="PF22117">
    <property type="entry name" value="Fer4_Nqo3"/>
    <property type="match status" value="1"/>
</dbReference>
<dbReference type="FunFam" id="3.30.70.20:FF:000035">
    <property type="entry name" value="Iron hydrogenase 1"/>
    <property type="match status" value="1"/>
</dbReference>
<dbReference type="InterPro" id="IPR006656">
    <property type="entry name" value="Mopterin_OxRdtase"/>
</dbReference>
<evidence type="ECO:0000256" key="13">
    <source>
        <dbReference type="ARBA" id="ARBA00023027"/>
    </source>
</evidence>
<dbReference type="Pfam" id="PF04879">
    <property type="entry name" value="Molybdop_Fe4S4"/>
    <property type="match status" value="1"/>
</dbReference>
<dbReference type="PROSITE" id="PS51379">
    <property type="entry name" value="4FE4S_FER_2"/>
    <property type="match status" value="2"/>
</dbReference>
<dbReference type="GO" id="GO:0051539">
    <property type="term" value="F:4 iron, 4 sulfur cluster binding"/>
    <property type="evidence" value="ECO:0007669"/>
    <property type="project" value="UniProtKB-KW"/>
</dbReference>
<dbReference type="PROSITE" id="PS51085">
    <property type="entry name" value="2FE2S_FER_2"/>
    <property type="match status" value="1"/>
</dbReference>
<keyword evidence="6" id="KW-0001">2Fe-2S</keyword>
<keyword evidence="12" id="KW-0411">Iron-sulfur</keyword>
<evidence type="ECO:0000256" key="16">
    <source>
        <dbReference type="ARBA" id="ARBA00034078"/>
    </source>
</evidence>
<dbReference type="InterPro" id="IPR019574">
    <property type="entry name" value="NADH_UbQ_OxRdtase_Gsu_4Fe4S-bd"/>
</dbReference>
<dbReference type="InterPro" id="IPR017896">
    <property type="entry name" value="4Fe4S_Fe-S-bd"/>
</dbReference>
<dbReference type="Gene3D" id="2.20.25.90">
    <property type="entry name" value="ADC-like domains"/>
    <property type="match status" value="1"/>
</dbReference>
<dbReference type="Gene3D" id="3.40.228.10">
    <property type="entry name" value="Dimethylsulfoxide Reductase, domain 2"/>
    <property type="match status" value="2"/>
</dbReference>
<keyword evidence="13" id="KW-0520">NAD</keyword>
<dbReference type="SUPFAM" id="SSF53706">
    <property type="entry name" value="Formate dehydrogenase/DMSO reductase, domains 1-3"/>
    <property type="match status" value="1"/>
</dbReference>
<reference evidence="21" key="1">
    <citation type="journal article" date="2020" name="mSystems">
        <title>Genome- and Community-Level Interaction Insights into Carbon Utilization and Element Cycling Functions of Hydrothermarchaeota in Hydrothermal Sediment.</title>
        <authorList>
            <person name="Zhou Z."/>
            <person name="Liu Y."/>
            <person name="Xu W."/>
            <person name="Pan J."/>
            <person name="Luo Z.H."/>
            <person name="Li M."/>
        </authorList>
    </citation>
    <scope>NUCLEOTIDE SEQUENCE [LARGE SCALE GENOMIC DNA]</scope>
    <source>
        <strain evidence="21">SpSt-776</strain>
    </source>
</reference>
<keyword evidence="11" id="KW-0408">Iron</keyword>
<dbReference type="PROSITE" id="PS00198">
    <property type="entry name" value="4FE4S_FER_1"/>
    <property type="match status" value="1"/>
</dbReference>
<dbReference type="Pfam" id="PF00384">
    <property type="entry name" value="Molybdopterin"/>
    <property type="match status" value="1"/>
</dbReference>
<sequence length="882" mass="95677">MVNLTIDGRAVQAEPGKTILEVAKENGISIPYLCFHPALKPIGSCRICVVEVKPGPPRPVPACVTTVAEGQEVVTNSPRLQAIRRELMKLVLINHALDCPICDKGGECELQDLTHALGVDKVDYQAIKLPPNHDYESTLIERHPDRCITCGRCVHVCRDFVGAMAINFMNRGYFTELGSGLLPLDCEFCGSCIDICPVGALISKQFKYRARAWELDKTKMVCPFCGGGCTYELHVKDGHPLRVYNGDSVLLCGRGRFGYPVVEAEDRLKTPLIKENGSFREATWDEALDLVARRFKEICTEAGPAAIYGVGSPRATVEANYLFQKFFRAGLGTNQLDNPGRLHYLKAVSGLAQVFGWPKVTDVKYVEKLPPPYHSPLRASEETKGSGFPFVLGSLEELPQADLVLVIGADLTPELPPLGWALNKARQRETFKLIVANPRQTKYDRWATLSLRYRPGAERLVIAGLLKALLAGKPEVAPAVPAKGLEELQELLKRFSPKELAHKCGLEDFSPLEEGARLLAQAQAPAIVFGSELMGQDKAEQTVIALADLFLLIGRPSVPGSALYPVAEKANTRGVCEVGVLPDRLPGYLSLDDPAAAPFWGSQSANREAGFGLLEMLDKLEADDPAAPRALYTLGGDLLRFLPNRARTAKLLGKLNFIVVQDAFLHDFAAMAHVVLPVAIHAEQEGTYISSTGKLGVLTKALENDGVKPDWQIISELGQKMGFGAAPANPARIFQELAKNMPLWVDLAPGKSVARHGLAVSITGQFLPFDLDISLPGRRPYTLIIGKVLQHSGSFTTHPPCGTLAVTPAGRLALHPEDAATLELAEGEEAKIISSHGEITAKVALDASLPPGVVFLPEHFAEPAAHMLTLNSNLVRVTIQKA</sequence>
<dbReference type="AlphaFoldDB" id="A0A7C3SIA3"/>
<keyword evidence="15" id="KW-0472">Membrane</keyword>
<evidence type="ECO:0000259" key="19">
    <source>
        <dbReference type="PROSITE" id="PS51669"/>
    </source>
</evidence>
<dbReference type="PROSITE" id="PS00642">
    <property type="entry name" value="COMPLEX1_75K_2"/>
    <property type="match status" value="1"/>
</dbReference>
<evidence type="ECO:0000259" key="18">
    <source>
        <dbReference type="PROSITE" id="PS51379"/>
    </source>
</evidence>
<dbReference type="Pfam" id="PF10588">
    <property type="entry name" value="NADH-G_4Fe-4S_3"/>
    <property type="match status" value="1"/>
</dbReference>
<dbReference type="CDD" id="cd00207">
    <property type="entry name" value="fer2"/>
    <property type="match status" value="1"/>
</dbReference>
<evidence type="ECO:0000256" key="9">
    <source>
        <dbReference type="ARBA" id="ARBA00022737"/>
    </source>
</evidence>
<dbReference type="SUPFAM" id="SSF54862">
    <property type="entry name" value="4Fe-4S ferredoxins"/>
    <property type="match status" value="1"/>
</dbReference>
<dbReference type="Gene3D" id="3.10.20.740">
    <property type="match status" value="1"/>
</dbReference>
<evidence type="ECO:0000256" key="5">
    <source>
        <dbReference type="ARBA" id="ARBA00022485"/>
    </source>
</evidence>
<feature type="domain" description="4Fe-4S His(Cys)3-ligated-type" evidence="20">
    <location>
        <begin position="79"/>
        <end position="118"/>
    </location>
</feature>
<evidence type="ECO:0000256" key="14">
    <source>
        <dbReference type="ARBA" id="ARBA00023075"/>
    </source>
</evidence>
<keyword evidence="9" id="KW-0677">Repeat</keyword>
<dbReference type="Gene3D" id="2.40.40.20">
    <property type="match status" value="1"/>
</dbReference>
<keyword evidence="8" id="KW-0479">Metal-binding</keyword>
<dbReference type="InterPro" id="IPR009010">
    <property type="entry name" value="Asp_de-COase-like_dom_sf"/>
</dbReference>
<dbReference type="InterPro" id="IPR006963">
    <property type="entry name" value="Mopterin_OxRdtase_4Fe-4S_dom"/>
</dbReference>
<evidence type="ECO:0000256" key="3">
    <source>
        <dbReference type="ARBA" id="ARBA00004370"/>
    </source>
</evidence>
<evidence type="ECO:0000313" key="21">
    <source>
        <dbReference type="EMBL" id="HGB14241.1"/>
    </source>
</evidence>
<dbReference type="GO" id="GO:0048038">
    <property type="term" value="F:quinone binding"/>
    <property type="evidence" value="ECO:0007669"/>
    <property type="project" value="UniProtKB-KW"/>
</dbReference>
<evidence type="ECO:0000259" key="17">
    <source>
        <dbReference type="PROSITE" id="PS51085"/>
    </source>
</evidence>
<feature type="domain" description="2Fe-2S ferredoxin-type" evidence="17">
    <location>
        <begin position="1"/>
        <end position="79"/>
    </location>
</feature>
<dbReference type="GO" id="GO:0003954">
    <property type="term" value="F:NADH dehydrogenase activity"/>
    <property type="evidence" value="ECO:0007669"/>
    <property type="project" value="TreeGrafter"/>
</dbReference>
<evidence type="ECO:0000256" key="8">
    <source>
        <dbReference type="ARBA" id="ARBA00022723"/>
    </source>
</evidence>
<proteinExistence type="inferred from homology"/>
<dbReference type="SMART" id="SM00929">
    <property type="entry name" value="NADH-G_4Fe-4S_3"/>
    <property type="match status" value="1"/>
</dbReference>
<dbReference type="GO" id="GO:0042773">
    <property type="term" value="P:ATP synthesis coupled electron transport"/>
    <property type="evidence" value="ECO:0007669"/>
    <property type="project" value="InterPro"/>
</dbReference>
<feature type="domain" description="4Fe-4S ferredoxin-type" evidence="18">
    <location>
        <begin position="177"/>
        <end position="206"/>
    </location>
</feature>
<dbReference type="SUPFAM" id="SSF54292">
    <property type="entry name" value="2Fe-2S ferredoxin-like"/>
    <property type="match status" value="1"/>
</dbReference>
<dbReference type="Gene3D" id="3.30.70.20">
    <property type="match status" value="1"/>
</dbReference>
<feature type="domain" description="4Fe-4S ferredoxin-type" evidence="18">
    <location>
        <begin position="138"/>
        <end position="169"/>
    </location>
</feature>
<evidence type="ECO:0000259" key="20">
    <source>
        <dbReference type="PROSITE" id="PS51839"/>
    </source>
</evidence>
<dbReference type="GO" id="GO:0046872">
    <property type="term" value="F:metal ion binding"/>
    <property type="evidence" value="ECO:0007669"/>
    <property type="project" value="UniProtKB-KW"/>
</dbReference>
<dbReference type="PANTHER" id="PTHR43105:SF10">
    <property type="entry name" value="NADH-QUINONE OXIDOREDUCTASE SUBUNIT G"/>
    <property type="match status" value="1"/>
</dbReference>
<dbReference type="GO" id="GO:0051537">
    <property type="term" value="F:2 iron, 2 sulfur cluster binding"/>
    <property type="evidence" value="ECO:0007669"/>
    <property type="project" value="UniProtKB-KW"/>
</dbReference>
<evidence type="ECO:0000256" key="6">
    <source>
        <dbReference type="ARBA" id="ARBA00022714"/>
    </source>
</evidence>
<comment type="cofactor">
    <cofactor evidence="16">
        <name>[2Fe-2S] cluster</name>
        <dbReference type="ChEBI" id="CHEBI:190135"/>
    </cofactor>
</comment>
<dbReference type="Pfam" id="PF13510">
    <property type="entry name" value="Fer2_4"/>
    <property type="match status" value="1"/>
</dbReference>
<accession>A0A7C3SIA3</accession>
<evidence type="ECO:0000256" key="1">
    <source>
        <dbReference type="ARBA" id="ARBA00001966"/>
    </source>
</evidence>
<comment type="caution">
    <text evidence="21">The sequence shown here is derived from an EMBL/GenBank/DDBJ whole genome shotgun (WGS) entry which is preliminary data.</text>
</comment>
<keyword evidence="14" id="KW-0830">Ubiquinone</keyword>
<dbReference type="Pfam" id="PF01568">
    <property type="entry name" value="Molydop_binding"/>
    <property type="match status" value="1"/>
</dbReference>
<evidence type="ECO:0000256" key="2">
    <source>
        <dbReference type="ARBA" id="ARBA00002378"/>
    </source>
</evidence>
<dbReference type="InterPro" id="IPR017900">
    <property type="entry name" value="4Fe4S_Fe_S_CS"/>
</dbReference>
<dbReference type="FunFam" id="3.10.20.740:FF:000004">
    <property type="entry name" value="NADH-quinone oxidoreductase"/>
    <property type="match status" value="1"/>
</dbReference>
<evidence type="ECO:0000256" key="12">
    <source>
        <dbReference type="ARBA" id="ARBA00023014"/>
    </source>
</evidence>
<dbReference type="InterPro" id="IPR000283">
    <property type="entry name" value="NADH_UbQ_OxRdtase_75kDa_su_CS"/>
</dbReference>
<dbReference type="Gene3D" id="3.40.50.740">
    <property type="match status" value="2"/>
</dbReference>
<dbReference type="GO" id="GO:0043546">
    <property type="term" value="F:molybdopterin cofactor binding"/>
    <property type="evidence" value="ECO:0007669"/>
    <property type="project" value="InterPro"/>
</dbReference>
<dbReference type="InterPro" id="IPR054351">
    <property type="entry name" value="NADH_UbQ_OxRdtase_ferredoxin"/>
</dbReference>
<dbReference type="GO" id="GO:0008137">
    <property type="term" value="F:NADH dehydrogenase (ubiquinone) activity"/>
    <property type="evidence" value="ECO:0007669"/>
    <property type="project" value="InterPro"/>
</dbReference>
<gene>
    <name evidence="21" type="ORF">ENV62_03250</name>
</gene>
<evidence type="ECO:0000256" key="10">
    <source>
        <dbReference type="ARBA" id="ARBA00022967"/>
    </source>
</evidence>
<evidence type="ECO:0000256" key="7">
    <source>
        <dbReference type="ARBA" id="ARBA00022719"/>
    </source>
</evidence>
<dbReference type="PROSITE" id="PS51839">
    <property type="entry name" value="4FE4S_HC3"/>
    <property type="match status" value="1"/>
</dbReference>
<feature type="domain" description="4Fe-4S Mo/W bis-MGD-type" evidence="19">
    <location>
        <begin position="215"/>
        <end position="272"/>
    </location>
</feature>
<dbReference type="InterPro" id="IPR006657">
    <property type="entry name" value="MoPterin_dinucl-bd_dom"/>
</dbReference>
<keyword evidence="5" id="KW-0004">4Fe-4S</keyword>